<gene>
    <name evidence="1" type="ORF">MENT_LOCUS31629</name>
    <name evidence="2" type="ORF">MENT_LOCUS31630</name>
</gene>
<proteinExistence type="predicted"/>
<evidence type="ECO:0000313" key="1">
    <source>
        <dbReference type="EMBL" id="CAD2179620.1"/>
    </source>
</evidence>
<reference evidence="1 3" key="1">
    <citation type="submission" date="2020-08" db="EMBL/GenBank/DDBJ databases">
        <authorList>
            <person name="Koutsovoulos G."/>
            <person name="Danchin GJ E."/>
        </authorList>
    </citation>
    <scope>NUCLEOTIDE SEQUENCE [LARGE SCALE GENOMIC DNA]</scope>
</reference>
<name>A0A6V7VXF5_MELEN</name>
<organism evidence="1 3">
    <name type="scientific">Meloidogyne enterolobii</name>
    <name type="common">Root-knot nematode worm</name>
    <name type="synonym">Meloidogyne mayaguensis</name>
    <dbReference type="NCBI Taxonomy" id="390850"/>
    <lineage>
        <taxon>Eukaryota</taxon>
        <taxon>Metazoa</taxon>
        <taxon>Ecdysozoa</taxon>
        <taxon>Nematoda</taxon>
        <taxon>Chromadorea</taxon>
        <taxon>Rhabditida</taxon>
        <taxon>Tylenchina</taxon>
        <taxon>Tylenchomorpha</taxon>
        <taxon>Tylenchoidea</taxon>
        <taxon>Meloidogynidae</taxon>
        <taxon>Meloidogyninae</taxon>
        <taxon>Meloidogyne</taxon>
    </lineage>
</organism>
<dbReference type="Proteomes" id="UP000580250">
    <property type="component" value="Unassembled WGS sequence"/>
</dbReference>
<evidence type="ECO:0000313" key="3">
    <source>
        <dbReference type="Proteomes" id="UP000580250"/>
    </source>
</evidence>
<dbReference type="AlphaFoldDB" id="A0A6V7VXF5"/>
<sequence>MMKEIMRMWRINENAINGYTNKQREIHNFSKNILFFKNWHKWFLYDGKYFMMGKMVKQKK</sequence>
<dbReference type="EMBL" id="CAJEWN010000348">
    <property type="protein sequence ID" value="CAD2179621.1"/>
    <property type="molecule type" value="Genomic_DNA"/>
</dbReference>
<dbReference type="EMBL" id="CAJEWN010000348">
    <property type="protein sequence ID" value="CAD2179620.1"/>
    <property type="molecule type" value="Genomic_DNA"/>
</dbReference>
<accession>A0A6V7VXF5</accession>
<comment type="caution">
    <text evidence="1">The sequence shown here is derived from an EMBL/GenBank/DDBJ whole genome shotgun (WGS) entry which is preliminary data.</text>
</comment>
<evidence type="ECO:0000313" key="2">
    <source>
        <dbReference type="EMBL" id="CAD2179621.1"/>
    </source>
</evidence>
<protein>
    <submittedName>
        <fullName evidence="1">Uncharacterized protein</fullName>
    </submittedName>
</protein>